<gene>
    <name evidence="5" type="ORF">D1632_14430</name>
</gene>
<dbReference type="SUPFAM" id="SSF56801">
    <property type="entry name" value="Acetyl-CoA synthetase-like"/>
    <property type="match status" value="1"/>
</dbReference>
<protein>
    <submittedName>
        <fullName evidence="5">Amino acid adenylation domain-containing protein</fullName>
    </submittedName>
</protein>
<dbReference type="PRINTS" id="PR00154">
    <property type="entry name" value="AMPBINDING"/>
</dbReference>
<dbReference type="PROSITE" id="PS00455">
    <property type="entry name" value="AMP_BINDING"/>
    <property type="match status" value="1"/>
</dbReference>
<dbReference type="CDD" id="cd05930">
    <property type="entry name" value="A_NRPS"/>
    <property type="match status" value="1"/>
</dbReference>
<keyword evidence="6" id="KW-1185">Reference proteome</keyword>
<dbReference type="AlphaFoldDB" id="A0A3M7L7P4"/>
<dbReference type="InterPro" id="IPR045851">
    <property type="entry name" value="AMP-bd_C_sf"/>
</dbReference>
<sequence length="629" mass="72203">MKISDQEKLTILSFNDTDKVYVNGNENNLINFFEKQAINTPNNIAVLTEKNSFTYYELNAISNQFAFFLKAKFDIKLNDIVVVNLNRSEYLIAALYAVIKAGATFVPVEINLPKNRLDYIIGDTKCKCVINEQLLNKFLLEKEKFSKDNLEKINTSSDLAYIIYTSGTTGKPKGVMIEHKAIINRLLWMQDSYALTDSDTLIQKTSISFDVSVWELFWWGMFGARLFIPDMNSEKDPLKLIKYINEFKITVIHFVPSMFSFFLDNIRKKINHIDLSNSLKVVYTSGESLKVEQSNTFFNLVKNVSLINLYGPTEAAIDVTYFDCVENINTPRIPIGRPISNVKMFVLDENLEFLPIGKEGMLYISGVCLSRGYLNNIELTSEKFIESPYNTILYKTGDIAKWLPDGNIEFLGRDDFQVKIRGNRVELEEIESQILKSSPEIINALVILKEIDNENVLVAFYYTEDEKTIDLEKIIRDHLKSQLPEYMHPTYYAKLDNFPINNNGKADRAYISQLPVKNKVIERSSIIISSRNEMDRLMIDLWKEILELETIGINENFFDLGGTSLKTIELASIINESELFEDEVSPITIFENNTIEKLNDFLSSQKKDNTEDVDDEAGKIDEILNILNL</sequence>
<dbReference type="Pfam" id="PF00501">
    <property type="entry name" value="AMP-binding"/>
    <property type="match status" value="1"/>
</dbReference>
<dbReference type="InterPro" id="IPR020459">
    <property type="entry name" value="AMP-binding"/>
</dbReference>
<evidence type="ECO:0000313" key="6">
    <source>
        <dbReference type="Proteomes" id="UP000267524"/>
    </source>
</evidence>
<evidence type="ECO:0000256" key="3">
    <source>
        <dbReference type="ARBA" id="ARBA00022553"/>
    </source>
</evidence>
<evidence type="ECO:0000256" key="1">
    <source>
        <dbReference type="ARBA" id="ARBA00001957"/>
    </source>
</evidence>
<dbReference type="FunFam" id="3.40.50.980:FF:000002">
    <property type="entry name" value="Enterobactin synthetase component F"/>
    <property type="match status" value="1"/>
</dbReference>
<dbReference type="NCBIfam" id="TIGR01733">
    <property type="entry name" value="AA-adenyl-dom"/>
    <property type="match status" value="1"/>
</dbReference>
<dbReference type="InterPro" id="IPR042099">
    <property type="entry name" value="ANL_N_sf"/>
</dbReference>
<dbReference type="PROSITE" id="PS50075">
    <property type="entry name" value="CARRIER"/>
    <property type="match status" value="1"/>
</dbReference>
<comment type="caution">
    <text evidence="5">The sequence shown here is derived from an EMBL/GenBank/DDBJ whole genome shotgun (WGS) entry which is preliminary data.</text>
</comment>
<dbReference type="Pfam" id="PF13193">
    <property type="entry name" value="AMP-binding_C"/>
    <property type="match status" value="1"/>
</dbReference>
<dbReference type="Proteomes" id="UP000267524">
    <property type="component" value="Unassembled WGS sequence"/>
</dbReference>
<evidence type="ECO:0000313" key="5">
    <source>
        <dbReference type="EMBL" id="RMZ58778.1"/>
    </source>
</evidence>
<dbReference type="InterPro" id="IPR025110">
    <property type="entry name" value="AMP-bd_C"/>
</dbReference>
<name>A0A3M7L7P4_9FLAO</name>
<dbReference type="Pfam" id="PF00550">
    <property type="entry name" value="PP-binding"/>
    <property type="match status" value="1"/>
</dbReference>
<organism evidence="5 6">
    <name type="scientific">Chryseobacterium nematophagum</name>
    <dbReference type="NCBI Taxonomy" id="2305228"/>
    <lineage>
        <taxon>Bacteria</taxon>
        <taxon>Pseudomonadati</taxon>
        <taxon>Bacteroidota</taxon>
        <taxon>Flavobacteriia</taxon>
        <taxon>Flavobacteriales</taxon>
        <taxon>Weeksellaceae</taxon>
        <taxon>Chryseobacterium group</taxon>
        <taxon>Chryseobacterium</taxon>
    </lineage>
</organism>
<dbReference type="EMBL" id="QWIV01000014">
    <property type="protein sequence ID" value="RMZ58778.1"/>
    <property type="molecule type" value="Genomic_DNA"/>
</dbReference>
<evidence type="ECO:0000256" key="2">
    <source>
        <dbReference type="ARBA" id="ARBA00022450"/>
    </source>
</evidence>
<dbReference type="Gene3D" id="3.40.50.12780">
    <property type="entry name" value="N-terminal domain of ligase-like"/>
    <property type="match status" value="1"/>
</dbReference>
<dbReference type="InterPro" id="IPR020845">
    <property type="entry name" value="AMP-binding_CS"/>
</dbReference>
<dbReference type="InterPro" id="IPR036736">
    <property type="entry name" value="ACP-like_sf"/>
</dbReference>
<dbReference type="Gene3D" id="1.10.1200.10">
    <property type="entry name" value="ACP-like"/>
    <property type="match status" value="1"/>
</dbReference>
<dbReference type="SUPFAM" id="SSF47336">
    <property type="entry name" value="ACP-like"/>
    <property type="match status" value="1"/>
</dbReference>
<evidence type="ECO:0000259" key="4">
    <source>
        <dbReference type="PROSITE" id="PS50075"/>
    </source>
</evidence>
<dbReference type="Gene3D" id="3.30.300.30">
    <property type="match status" value="1"/>
</dbReference>
<dbReference type="PANTHER" id="PTHR44845">
    <property type="entry name" value="CARRIER DOMAIN-CONTAINING PROTEIN"/>
    <property type="match status" value="1"/>
</dbReference>
<reference evidence="5 6" key="1">
    <citation type="submission" date="2018-08" db="EMBL/GenBank/DDBJ databases">
        <title>Chryseobacterium nematophagum: a novel matrix digesting pathogen of nematodes.</title>
        <authorList>
            <person name="Page A."/>
            <person name="Roberts M."/>
            <person name="Felix M.-A."/>
            <person name="Weir W."/>
        </authorList>
    </citation>
    <scope>NUCLEOTIDE SEQUENCE [LARGE SCALE GENOMIC DNA]</scope>
    <source>
        <strain evidence="5 6">JUb275</strain>
    </source>
</reference>
<dbReference type="InterPro" id="IPR010071">
    <property type="entry name" value="AA_adenyl_dom"/>
</dbReference>
<dbReference type="InterPro" id="IPR000873">
    <property type="entry name" value="AMP-dep_synth/lig_dom"/>
</dbReference>
<keyword evidence="3" id="KW-0597">Phosphoprotein</keyword>
<dbReference type="PANTHER" id="PTHR44845:SF7">
    <property type="entry name" value="PLIPASTATIN SYNTHASE SUBUNIT D"/>
    <property type="match status" value="1"/>
</dbReference>
<keyword evidence="2" id="KW-0596">Phosphopantetheine</keyword>
<feature type="domain" description="Carrier" evidence="4">
    <location>
        <begin position="529"/>
        <end position="606"/>
    </location>
</feature>
<dbReference type="InterPro" id="IPR009081">
    <property type="entry name" value="PP-bd_ACP"/>
</dbReference>
<proteinExistence type="predicted"/>
<accession>A0A3M7L7P4</accession>
<comment type="cofactor">
    <cofactor evidence="1">
        <name>pantetheine 4'-phosphate</name>
        <dbReference type="ChEBI" id="CHEBI:47942"/>
    </cofactor>
</comment>
<dbReference type="RefSeq" id="WP_122547926.1">
    <property type="nucleotide sequence ID" value="NZ_QWIV01000014.1"/>
</dbReference>